<dbReference type="PROSITE" id="PS50893">
    <property type="entry name" value="ABC_TRANSPORTER_2"/>
    <property type="match status" value="1"/>
</dbReference>
<sequence length="233" mass="25304">MSYIDFDHITKEYNSGGSSIFALKDASFSVEKGELAVILGASGAGKTTALNILGGMDTATSGKVLVDGADVTAFGKRQLTQYRRTDIGFVFQFYNLVPNLTALENVELASQICEDSLDAAQTLEKVGLGMRMKNFPAQLSGGEQQRVSIARALAKNPKLLLCDEPTGALDYNTGKQILQLLQDTCRKEKITVLIITHNSALAPMADRLIQFKSGTVISETRNEHPVSISEIEW</sequence>
<dbReference type="InterPro" id="IPR017871">
    <property type="entry name" value="ABC_transporter-like_CS"/>
</dbReference>
<dbReference type="GO" id="GO:0022857">
    <property type="term" value="F:transmembrane transporter activity"/>
    <property type="evidence" value="ECO:0007669"/>
    <property type="project" value="UniProtKB-ARBA"/>
</dbReference>
<evidence type="ECO:0000256" key="2">
    <source>
        <dbReference type="ARBA" id="ARBA00022448"/>
    </source>
</evidence>
<dbReference type="PANTHER" id="PTHR42798">
    <property type="entry name" value="LIPOPROTEIN-RELEASING SYSTEM ATP-BINDING PROTEIN LOLD"/>
    <property type="match status" value="1"/>
</dbReference>
<proteinExistence type="inferred from homology"/>
<dbReference type="CDD" id="cd03255">
    <property type="entry name" value="ABC_MJ0796_LolCDE_FtsE"/>
    <property type="match status" value="1"/>
</dbReference>
<evidence type="ECO:0000256" key="3">
    <source>
        <dbReference type="ARBA" id="ARBA00022741"/>
    </source>
</evidence>
<keyword evidence="3" id="KW-0547">Nucleotide-binding</keyword>
<feature type="domain" description="ABC transporter" evidence="5">
    <location>
        <begin position="4"/>
        <end position="231"/>
    </location>
</feature>
<dbReference type="InterPro" id="IPR027417">
    <property type="entry name" value="P-loop_NTPase"/>
</dbReference>
<gene>
    <name evidence="6" type="ORF">LG34_01865</name>
</gene>
<accession>A0A2V1JZ11</accession>
<dbReference type="AlphaFoldDB" id="A0A2V1JZ11"/>
<keyword evidence="7" id="KW-1185">Reference proteome</keyword>
<comment type="caution">
    <text evidence="6">The sequence shown here is derived from an EMBL/GenBank/DDBJ whole genome shotgun (WGS) entry which is preliminary data.</text>
</comment>
<comment type="similarity">
    <text evidence="1">Belongs to the ABC transporter superfamily.</text>
</comment>
<dbReference type="Gene3D" id="3.40.50.300">
    <property type="entry name" value="P-loop containing nucleotide triphosphate hydrolases"/>
    <property type="match status" value="1"/>
</dbReference>
<dbReference type="GO" id="GO:0016887">
    <property type="term" value="F:ATP hydrolysis activity"/>
    <property type="evidence" value="ECO:0007669"/>
    <property type="project" value="InterPro"/>
</dbReference>
<dbReference type="InterPro" id="IPR017911">
    <property type="entry name" value="MacB-like_ATP-bd"/>
</dbReference>
<dbReference type="SMART" id="SM00382">
    <property type="entry name" value="AAA"/>
    <property type="match status" value="1"/>
</dbReference>
<organism evidence="6 7">
    <name type="scientific">Eubacterium ramulus</name>
    <dbReference type="NCBI Taxonomy" id="39490"/>
    <lineage>
        <taxon>Bacteria</taxon>
        <taxon>Bacillati</taxon>
        <taxon>Bacillota</taxon>
        <taxon>Clostridia</taxon>
        <taxon>Eubacteriales</taxon>
        <taxon>Eubacteriaceae</taxon>
        <taxon>Eubacterium</taxon>
    </lineage>
</organism>
<keyword evidence="4 6" id="KW-0067">ATP-binding</keyword>
<dbReference type="Pfam" id="PF00005">
    <property type="entry name" value="ABC_tran"/>
    <property type="match status" value="1"/>
</dbReference>
<evidence type="ECO:0000313" key="6">
    <source>
        <dbReference type="EMBL" id="PWE87808.1"/>
    </source>
</evidence>
<protein>
    <submittedName>
        <fullName evidence="6">Macrolide ABC transporter ATP-binding protein</fullName>
    </submittedName>
</protein>
<dbReference type="OrthoDB" id="9802264at2"/>
<dbReference type="SUPFAM" id="SSF52540">
    <property type="entry name" value="P-loop containing nucleoside triphosphate hydrolases"/>
    <property type="match status" value="1"/>
</dbReference>
<dbReference type="GO" id="GO:0098796">
    <property type="term" value="C:membrane protein complex"/>
    <property type="evidence" value="ECO:0007669"/>
    <property type="project" value="UniProtKB-ARBA"/>
</dbReference>
<evidence type="ECO:0000256" key="1">
    <source>
        <dbReference type="ARBA" id="ARBA00005417"/>
    </source>
</evidence>
<dbReference type="Proteomes" id="UP000245288">
    <property type="component" value="Unassembled WGS sequence"/>
</dbReference>
<dbReference type="GO" id="GO:0005524">
    <property type="term" value="F:ATP binding"/>
    <property type="evidence" value="ECO:0007669"/>
    <property type="project" value="UniProtKB-KW"/>
</dbReference>
<evidence type="ECO:0000313" key="7">
    <source>
        <dbReference type="Proteomes" id="UP000245288"/>
    </source>
</evidence>
<dbReference type="PANTHER" id="PTHR42798:SF2">
    <property type="entry name" value="ABC TRANSPORTER ATP-BINDING PROTEIN MG467-RELATED"/>
    <property type="match status" value="1"/>
</dbReference>
<keyword evidence="2" id="KW-0813">Transport</keyword>
<dbReference type="PROSITE" id="PS00211">
    <property type="entry name" value="ABC_TRANSPORTER_1"/>
    <property type="match status" value="1"/>
</dbReference>
<dbReference type="EMBL" id="JRFU01000014">
    <property type="protein sequence ID" value="PWE87808.1"/>
    <property type="molecule type" value="Genomic_DNA"/>
</dbReference>
<reference evidence="6 7" key="1">
    <citation type="submission" date="2014-09" db="EMBL/GenBank/DDBJ databases">
        <title>Butyrate-producing bacteria isolated from human gut.</title>
        <authorList>
            <person name="Zhang Q."/>
            <person name="Zhao L."/>
        </authorList>
    </citation>
    <scope>NUCLEOTIDE SEQUENCE [LARGE SCALE GENOMIC DNA]</scope>
    <source>
        <strain evidence="6 7">21</strain>
    </source>
</reference>
<name>A0A2V1JZ11_EUBRA</name>
<dbReference type="InterPro" id="IPR003593">
    <property type="entry name" value="AAA+_ATPase"/>
</dbReference>
<evidence type="ECO:0000259" key="5">
    <source>
        <dbReference type="PROSITE" id="PS50893"/>
    </source>
</evidence>
<dbReference type="FunFam" id="3.40.50.300:FF:000032">
    <property type="entry name" value="Export ABC transporter ATP-binding protein"/>
    <property type="match status" value="1"/>
</dbReference>
<dbReference type="InterPro" id="IPR003439">
    <property type="entry name" value="ABC_transporter-like_ATP-bd"/>
</dbReference>
<evidence type="ECO:0000256" key="4">
    <source>
        <dbReference type="ARBA" id="ARBA00022840"/>
    </source>
</evidence>